<dbReference type="EC" id="3.6.4.13" evidence="2"/>
<keyword evidence="15" id="KW-1185">Reference proteome</keyword>
<evidence type="ECO:0000256" key="10">
    <source>
        <dbReference type="SAM" id="MobiDB-lite"/>
    </source>
</evidence>
<evidence type="ECO:0000256" key="9">
    <source>
        <dbReference type="RuleBase" id="RU000492"/>
    </source>
</evidence>
<keyword evidence="5 9" id="KW-0347">Helicase</keyword>
<dbReference type="InterPro" id="IPR001650">
    <property type="entry name" value="Helicase_C-like"/>
</dbReference>
<dbReference type="GO" id="GO:0016787">
    <property type="term" value="F:hydrolase activity"/>
    <property type="evidence" value="ECO:0007669"/>
    <property type="project" value="UniProtKB-KW"/>
</dbReference>
<feature type="short sequence motif" description="Q motif" evidence="8">
    <location>
        <begin position="166"/>
        <end position="194"/>
    </location>
</feature>
<dbReference type="Proteomes" id="UP000240830">
    <property type="component" value="Unassembled WGS sequence"/>
</dbReference>
<dbReference type="SMART" id="SM00490">
    <property type="entry name" value="HELICc"/>
    <property type="match status" value="1"/>
</dbReference>
<evidence type="ECO:0000259" key="13">
    <source>
        <dbReference type="PROSITE" id="PS51195"/>
    </source>
</evidence>
<comment type="similarity">
    <text evidence="9">Belongs to the DEAD box helicase family.</text>
</comment>
<dbReference type="PROSITE" id="PS51192">
    <property type="entry name" value="HELICASE_ATP_BIND_1"/>
    <property type="match status" value="1"/>
</dbReference>
<feature type="region of interest" description="Disordered" evidence="10">
    <location>
        <begin position="1"/>
        <end position="109"/>
    </location>
</feature>
<evidence type="ECO:0000259" key="12">
    <source>
        <dbReference type="PROSITE" id="PS51194"/>
    </source>
</evidence>
<feature type="compositionally biased region" description="Low complexity" evidence="10">
    <location>
        <begin position="566"/>
        <end position="587"/>
    </location>
</feature>
<dbReference type="InterPro" id="IPR027417">
    <property type="entry name" value="P-loop_NTPase"/>
</dbReference>
<evidence type="ECO:0000256" key="5">
    <source>
        <dbReference type="ARBA" id="ARBA00022806"/>
    </source>
</evidence>
<dbReference type="GO" id="GO:0003676">
    <property type="term" value="F:nucleic acid binding"/>
    <property type="evidence" value="ECO:0007669"/>
    <property type="project" value="InterPro"/>
</dbReference>
<sequence length="596" mass="65420">MVLTRHNDEDKVPSRPSSASSFNSYSSQQQSRGGGYNGGYSGGYGGGHSGGQGQERGGYGGGHGQERSGYGGGYGGGYGQERGGQDRGGYGNDRRGHSDRGGYDDRQSATGRFEDKLNNAGQGLMHKNAGMLGLDPSSMPAIKKDFYKEHPEVTDMSLAEVEEPCKNFYHAHFPEPIERKLASSGFTAPTPIQAQGWSMALSGQNMVGIAQTGSGKTLSFILPAIVHIMGQAALGRGDGPIALVLAPTRELANQIQEVTRQFGNAVRINSTCLYGGAPKSQQIRNIRQGCEIIVATPGRLLDLINMDVFNLKRCSFLVLDEADRMLDMGFEPQIRQILNLIRTDRQVLMWSATWPKNVMKLAYDMLGRDFIQVKIGSSELHANKKIKQNVTICEPMDKKENLNKILQDIWDAIPTPEDGKRKQMTRTIIFCNKKSTVDSIYRALYSDNWPVVAIHGDKVQHERDQAIRMLKSGEISILVATDVAARGLDVKEVMAVINFDLPDDMENYVHRIGRTARGSSTEGTSYAFVTREDSKQVNDLVKILSGAGQEVSAELAQMGRYSKGPSRSGYASYGRSRGGYQNNGGQQRQHIRFNPY</sequence>
<reference evidence="14 15" key="1">
    <citation type="submission" date="2016-10" db="EMBL/GenBank/DDBJ databases">
        <title>The genome of Paramicrosporidium saccamoebae is the missing link in understanding Cryptomycota and Microsporidia evolution.</title>
        <authorList>
            <person name="Quandt C.A."/>
            <person name="Beaudet D."/>
            <person name="Corsaro D."/>
            <person name="Michel R."/>
            <person name="Corradi N."/>
            <person name="James T."/>
        </authorList>
    </citation>
    <scope>NUCLEOTIDE SEQUENCE [LARGE SCALE GENOMIC DNA]</scope>
    <source>
        <strain evidence="14 15">KSL3</strain>
    </source>
</reference>
<evidence type="ECO:0000259" key="11">
    <source>
        <dbReference type="PROSITE" id="PS51192"/>
    </source>
</evidence>
<dbReference type="Pfam" id="PF00270">
    <property type="entry name" value="DEAD"/>
    <property type="match status" value="1"/>
</dbReference>
<dbReference type="FunFam" id="3.40.50.300:FF:000079">
    <property type="entry name" value="probable ATP-dependent RNA helicase DDX17"/>
    <property type="match status" value="1"/>
</dbReference>
<dbReference type="STRING" id="1246581.A0A2H9TQ29"/>
<accession>A0A2H9TQ29</accession>
<dbReference type="InterPro" id="IPR014014">
    <property type="entry name" value="RNA_helicase_DEAD_Q_motif"/>
</dbReference>
<comment type="subcellular location">
    <subcellularLocation>
        <location evidence="1">Nucleus</location>
    </subcellularLocation>
</comment>
<dbReference type="InterPro" id="IPR000629">
    <property type="entry name" value="RNA-helicase_DEAD-box_CS"/>
</dbReference>
<keyword evidence="3 9" id="KW-0547">Nucleotide-binding</keyword>
<dbReference type="CDD" id="cd18787">
    <property type="entry name" value="SF2_C_DEAD"/>
    <property type="match status" value="1"/>
</dbReference>
<name>A0A2H9TQ29_9FUNG</name>
<proteinExistence type="inferred from homology"/>
<dbReference type="Pfam" id="PF00271">
    <property type="entry name" value="Helicase_C"/>
    <property type="match status" value="1"/>
</dbReference>
<gene>
    <name evidence="14" type="ORF">PSACC_00320</name>
</gene>
<feature type="compositionally biased region" description="Basic and acidic residues" evidence="10">
    <location>
        <begin position="92"/>
        <end position="109"/>
    </location>
</feature>
<dbReference type="GO" id="GO:0003724">
    <property type="term" value="F:RNA helicase activity"/>
    <property type="evidence" value="ECO:0007669"/>
    <property type="project" value="UniProtKB-EC"/>
</dbReference>
<feature type="domain" description="DEAD-box RNA helicase Q" evidence="13">
    <location>
        <begin position="166"/>
        <end position="194"/>
    </location>
</feature>
<evidence type="ECO:0000256" key="2">
    <source>
        <dbReference type="ARBA" id="ARBA00012552"/>
    </source>
</evidence>
<dbReference type="InterPro" id="IPR011545">
    <property type="entry name" value="DEAD/DEAH_box_helicase_dom"/>
</dbReference>
<evidence type="ECO:0000256" key="7">
    <source>
        <dbReference type="ARBA" id="ARBA00023242"/>
    </source>
</evidence>
<dbReference type="FunFam" id="3.40.50.300:FF:000008">
    <property type="entry name" value="ATP-dependent RNA helicase RhlB"/>
    <property type="match status" value="1"/>
</dbReference>
<evidence type="ECO:0000256" key="4">
    <source>
        <dbReference type="ARBA" id="ARBA00022801"/>
    </source>
</evidence>
<feature type="compositionally biased region" description="Basic and acidic residues" evidence="10">
    <location>
        <begin position="1"/>
        <end position="13"/>
    </location>
</feature>
<evidence type="ECO:0000256" key="1">
    <source>
        <dbReference type="ARBA" id="ARBA00004123"/>
    </source>
</evidence>
<dbReference type="Gene3D" id="3.40.50.300">
    <property type="entry name" value="P-loop containing nucleotide triphosphate hydrolases"/>
    <property type="match status" value="2"/>
</dbReference>
<evidence type="ECO:0000313" key="15">
    <source>
        <dbReference type="Proteomes" id="UP000240830"/>
    </source>
</evidence>
<dbReference type="EMBL" id="MTSL01000035">
    <property type="protein sequence ID" value="PJF19855.1"/>
    <property type="molecule type" value="Genomic_DNA"/>
</dbReference>
<organism evidence="14 15">
    <name type="scientific">Paramicrosporidium saccamoebae</name>
    <dbReference type="NCBI Taxonomy" id="1246581"/>
    <lineage>
        <taxon>Eukaryota</taxon>
        <taxon>Fungi</taxon>
        <taxon>Fungi incertae sedis</taxon>
        <taxon>Cryptomycota</taxon>
        <taxon>Cryptomycota incertae sedis</taxon>
        <taxon>Paramicrosporidium</taxon>
    </lineage>
</organism>
<dbReference type="PANTHER" id="PTHR47958">
    <property type="entry name" value="ATP-DEPENDENT RNA HELICASE DBP3"/>
    <property type="match status" value="1"/>
</dbReference>
<evidence type="ECO:0000256" key="8">
    <source>
        <dbReference type="PROSITE-ProRule" id="PRU00552"/>
    </source>
</evidence>
<keyword evidence="6 9" id="KW-0067">ATP-binding</keyword>
<dbReference type="PROSITE" id="PS51195">
    <property type="entry name" value="Q_MOTIF"/>
    <property type="match status" value="1"/>
</dbReference>
<evidence type="ECO:0000256" key="3">
    <source>
        <dbReference type="ARBA" id="ARBA00022741"/>
    </source>
</evidence>
<comment type="caution">
    <text evidence="14">The sequence shown here is derived from an EMBL/GenBank/DDBJ whole genome shotgun (WGS) entry which is preliminary data.</text>
</comment>
<dbReference type="GO" id="GO:0005524">
    <property type="term" value="F:ATP binding"/>
    <property type="evidence" value="ECO:0007669"/>
    <property type="project" value="UniProtKB-KW"/>
</dbReference>
<feature type="compositionally biased region" description="Low complexity" evidence="10">
    <location>
        <begin position="14"/>
        <end position="31"/>
    </location>
</feature>
<feature type="compositionally biased region" description="Gly residues" evidence="10">
    <location>
        <begin position="32"/>
        <end position="91"/>
    </location>
</feature>
<dbReference type="OrthoDB" id="196131at2759"/>
<evidence type="ECO:0000313" key="14">
    <source>
        <dbReference type="EMBL" id="PJF19855.1"/>
    </source>
</evidence>
<dbReference type="AlphaFoldDB" id="A0A2H9TQ29"/>
<dbReference type="GO" id="GO:0005634">
    <property type="term" value="C:nucleus"/>
    <property type="evidence" value="ECO:0007669"/>
    <property type="project" value="UniProtKB-SubCell"/>
</dbReference>
<feature type="domain" description="Helicase ATP-binding" evidence="11">
    <location>
        <begin position="197"/>
        <end position="372"/>
    </location>
</feature>
<dbReference type="SMART" id="SM00487">
    <property type="entry name" value="DEXDc"/>
    <property type="match status" value="1"/>
</dbReference>
<feature type="domain" description="Helicase C-terminal" evidence="12">
    <location>
        <begin position="397"/>
        <end position="559"/>
    </location>
</feature>
<dbReference type="PROSITE" id="PS51194">
    <property type="entry name" value="HELICASE_CTER"/>
    <property type="match status" value="1"/>
</dbReference>
<dbReference type="PROSITE" id="PS00039">
    <property type="entry name" value="DEAD_ATP_HELICASE"/>
    <property type="match status" value="1"/>
</dbReference>
<feature type="region of interest" description="Disordered" evidence="10">
    <location>
        <begin position="562"/>
        <end position="587"/>
    </location>
</feature>
<keyword evidence="7" id="KW-0539">Nucleus</keyword>
<dbReference type="InterPro" id="IPR014001">
    <property type="entry name" value="Helicase_ATP-bd"/>
</dbReference>
<protein>
    <recommendedName>
        <fullName evidence="2">RNA helicase</fullName>
        <ecNumber evidence="2">3.6.4.13</ecNumber>
    </recommendedName>
</protein>
<keyword evidence="4 9" id="KW-0378">Hydrolase</keyword>
<dbReference type="SUPFAM" id="SSF52540">
    <property type="entry name" value="P-loop containing nucleoside triphosphate hydrolases"/>
    <property type="match status" value="1"/>
</dbReference>
<evidence type="ECO:0000256" key="6">
    <source>
        <dbReference type="ARBA" id="ARBA00022840"/>
    </source>
</evidence>